<keyword evidence="5 6" id="KW-0949">S-adenosyl-L-methionine</keyword>
<feature type="binding site" evidence="6">
    <location>
        <position position="175"/>
    </location>
    <ligand>
        <name>S-adenosyl-L-methionine</name>
        <dbReference type="ChEBI" id="CHEBI:59789"/>
    </ligand>
</feature>
<feature type="binding site" evidence="6">
    <location>
        <position position="153"/>
    </location>
    <ligand>
        <name>S-adenosyl-L-methionine</name>
        <dbReference type="ChEBI" id="CHEBI:59789"/>
    </ligand>
</feature>
<dbReference type="Gene3D" id="3.40.50.150">
    <property type="entry name" value="Vaccinia Virus protein VP39"/>
    <property type="match status" value="1"/>
</dbReference>
<evidence type="ECO:0000256" key="2">
    <source>
        <dbReference type="ARBA" id="ARBA00022490"/>
    </source>
</evidence>
<keyword evidence="7" id="KW-0687">Ribonucleoprotein</keyword>
<evidence type="ECO:0000313" key="7">
    <source>
        <dbReference type="EMBL" id="MDT7041492.1"/>
    </source>
</evidence>
<dbReference type="GO" id="GO:0032259">
    <property type="term" value="P:methylation"/>
    <property type="evidence" value="ECO:0007669"/>
    <property type="project" value="UniProtKB-KW"/>
</dbReference>
<evidence type="ECO:0000256" key="4">
    <source>
        <dbReference type="ARBA" id="ARBA00022679"/>
    </source>
</evidence>
<keyword evidence="4 6" id="KW-0808">Transferase</keyword>
<keyword evidence="8" id="KW-1185">Reference proteome</keyword>
<keyword evidence="2 6" id="KW-0963">Cytoplasm</keyword>
<gene>
    <name evidence="6" type="primary">prmA</name>
    <name evidence="7" type="ORF">PPG34_03970</name>
</gene>
<dbReference type="EC" id="2.1.1.-" evidence="6"/>
<comment type="subcellular location">
    <subcellularLocation>
        <location evidence="6">Cytoplasm</location>
    </subcellularLocation>
</comment>
<dbReference type="Proteomes" id="UP001250932">
    <property type="component" value="Unassembled WGS sequence"/>
</dbReference>
<sequence length="286" mass="31839">MSDYTIDILILTSVDANELTGLLHHPGLLGTWVDNHTIHVYWDPTHWSSDIPELIQIALQTLGITPSKDMLCICTIPSQDWNAIWASQVQPIRIGQRVRIRPSWVPASTNPQDIDLVLDPKQAFGTGHHATTQLLTEWLEDTIQGGEVILDVGTGSGILAMVGIRLGAERAQGFDCDTQAIDCAREYAQLNGFGEELVFSVATLDQYPRATIDVIVANVDRRTLLEIANPLKQFLAPDGRLFLSGLLVDDQEEISAAFEEHGWTMLESRTRGEWLALKFTHQYKLS</sequence>
<dbReference type="GO" id="GO:0005840">
    <property type="term" value="C:ribosome"/>
    <property type="evidence" value="ECO:0007669"/>
    <property type="project" value="UniProtKB-KW"/>
</dbReference>
<comment type="function">
    <text evidence="6">Methylates ribosomal protein L11.</text>
</comment>
<dbReference type="InterPro" id="IPR050078">
    <property type="entry name" value="Ribosomal_L11_MeTrfase_PrmA"/>
</dbReference>
<accession>A0ABU3K513</accession>
<organism evidence="7 8">
    <name type="scientific">Candidatus Nitronereus thalassa</name>
    <dbReference type="NCBI Taxonomy" id="3020898"/>
    <lineage>
        <taxon>Bacteria</taxon>
        <taxon>Pseudomonadati</taxon>
        <taxon>Nitrospirota</taxon>
        <taxon>Nitrospiria</taxon>
        <taxon>Nitrospirales</taxon>
        <taxon>Nitrospiraceae</taxon>
        <taxon>Candidatus Nitronereus</taxon>
    </lineage>
</organism>
<dbReference type="InterPro" id="IPR029063">
    <property type="entry name" value="SAM-dependent_MTases_sf"/>
</dbReference>
<evidence type="ECO:0000313" key="8">
    <source>
        <dbReference type="Proteomes" id="UP001250932"/>
    </source>
</evidence>
<dbReference type="SUPFAM" id="SSF53335">
    <property type="entry name" value="S-adenosyl-L-methionine-dependent methyltransferases"/>
    <property type="match status" value="1"/>
</dbReference>
<comment type="catalytic activity">
    <reaction evidence="6">
        <text>L-lysyl-[protein] + 3 S-adenosyl-L-methionine = N(6),N(6),N(6)-trimethyl-L-lysyl-[protein] + 3 S-adenosyl-L-homocysteine + 3 H(+)</text>
        <dbReference type="Rhea" id="RHEA:54192"/>
        <dbReference type="Rhea" id="RHEA-COMP:9752"/>
        <dbReference type="Rhea" id="RHEA-COMP:13826"/>
        <dbReference type="ChEBI" id="CHEBI:15378"/>
        <dbReference type="ChEBI" id="CHEBI:29969"/>
        <dbReference type="ChEBI" id="CHEBI:57856"/>
        <dbReference type="ChEBI" id="CHEBI:59789"/>
        <dbReference type="ChEBI" id="CHEBI:61961"/>
    </reaction>
</comment>
<name>A0ABU3K513_9BACT</name>
<proteinExistence type="inferred from homology"/>
<evidence type="ECO:0000256" key="1">
    <source>
        <dbReference type="ARBA" id="ARBA00009741"/>
    </source>
</evidence>
<evidence type="ECO:0000256" key="6">
    <source>
        <dbReference type="HAMAP-Rule" id="MF_00735"/>
    </source>
</evidence>
<keyword evidence="7" id="KW-0689">Ribosomal protein</keyword>
<dbReference type="GO" id="GO:0008168">
    <property type="term" value="F:methyltransferase activity"/>
    <property type="evidence" value="ECO:0007669"/>
    <property type="project" value="UniProtKB-KW"/>
</dbReference>
<reference evidence="7 8" key="1">
    <citation type="journal article" date="2023" name="ISME J.">
        <title>Cultivation and genomic characterization of novel and ubiquitous marine nitrite-oxidizing bacteria from the Nitrospirales.</title>
        <authorList>
            <person name="Mueller A.J."/>
            <person name="Daebeler A."/>
            <person name="Herbold C.W."/>
            <person name="Kirkegaard R.H."/>
            <person name="Daims H."/>
        </authorList>
    </citation>
    <scope>NUCLEOTIDE SEQUENCE [LARGE SCALE GENOMIC DNA]</scope>
    <source>
        <strain evidence="7 8">EB</strain>
    </source>
</reference>
<comment type="similarity">
    <text evidence="1 6">Belongs to the methyltransferase superfamily. PrmA family.</text>
</comment>
<dbReference type="PANTHER" id="PTHR43648">
    <property type="entry name" value="ELECTRON TRANSFER FLAVOPROTEIN BETA SUBUNIT LYSINE METHYLTRANSFERASE"/>
    <property type="match status" value="1"/>
</dbReference>
<dbReference type="Pfam" id="PF06325">
    <property type="entry name" value="PrmA"/>
    <property type="match status" value="1"/>
</dbReference>
<dbReference type="CDD" id="cd02440">
    <property type="entry name" value="AdoMet_MTases"/>
    <property type="match status" value="1"/>
</dbReference>
<keyword evidence="3 6" id="KW-0489">Methyltransferase</keyword>
<dbReference type="PANTHER" id="PTHR43648:SF1">
    <property type="entry name" value="ELECTRON TRANSFER FLAVOPROTEIN BETA SUBUNIT LYSINE METHYLTRANSFERASE"/>
    <property type="match status" value="1"/>
</dbReference>
<dbReference type="HAMAP" id="MF_00735">
    <property type="entry name" value="Methyltr_PrmA"/>
    <property type="match status" value="1"/>
</dbReference>
<dbReference type="RefSeq" id="WP_313831844.1">
    <property type="nucleotide sequence ID" value="NZ_JAQOUE010000001.1"/>
</dbReference>
<feature type="binding site" evidence="6">
    <location>
        <position position="218"/>
    </location>
    <ligand>
        <name>S-adenosyl-L-methionine</name>
        <dbReference type="ChEBI" id="CHEBI:59789"/>
    </ligand>
</feature>
<dbReference type="EMBL" id="JAQOUE010000001">
    <property type="protein sequence ID" value="MDT7041492.1"/>
    <property type="molecule type" value="Genomic_DNA"/>
</dbReference>
<feature type="binding site" evidence="6">
    <location>
        <position position="132"/>
    </location>
    <ligand>
        <name>S-adenosyl-L-methionine</name>
        <dbReference type="ChEBI" id="CHEBI:59789"/>
    </ligand>
</feature>
<evidence type="ECO:0000256" key="3">
    <source>
        <dbReference type="ARBA" id="ARBA00022603"/>
    </source>
</evidence>
<evidence type="ECO:0000256" key="5">
    <source>
        <dbReference type="ARBA" id="ARBA00022691"/>
    </source>
</evidence>
<protein>
    <recommendedName>
        <fullName evidence="6">Ribosomal protein L11 methyltransferase</fullName>
        <shortName evidence="6">L11 Mtase</shortName>
        <ecNumber evidence="6">2.1.1.-</ecNumber>
    </recommendedName>
</protein>
<dbReference type="InterPro" id="IPR004498">
    <property type="entry name" value="Ribosomal_PrmA_MeTrfase"/>
</dbReference>
<comment type="caution">
    <text evidence="7">The sequence shown here is derived from an EMBL/GenBank/DDBJ whole genome shotgun (WGS) entry which is preliminary data.</text>
</comment>